<feature type="domain" description="Phage head morphogenesis" evidence="1">
    <location>
        <begin position="57"/>
        <end position="184"/>
    </location>
</feature>
<dbReference type="RefSeq" id="WP_338412506.1">
    <property type="nucleotide sequence ID" value="NZ_CP093310.2"/>
</dbReference>
<dbReference type="AlphaFoldDB" id="A0AAU6PVJ6"/>
<name>A0AAU6PVJ6_9GAMM</name>
<evidence type="ECO:0000313" key="2">
    <source>
        <dbReference type="EMBL" id="WXX24486.1"/>
    </source>
</evidence>
<keyword evidence="3" id="KW-1185">Reference proteome</keyword>
<proteinExistence type="predicted"/>
<dbReference type="Proteomes" id="UP000829560">
    <property type="component" value="Chromosome"/>
</dbReference>
<evidence type="ECO:0000313" key="3">
    <source>
        <dbReference type="Proteomes" id="UP000829560"/>
    </source>
</evidence>
<dbReference type="InterPro" id="IPR006528">
    <property type="entry name" value="Phage_head_morphogenesis_dom"/>
</dbReference>
<gene>
    <name evidence="2" type="ORF">MN210_17785</name>
</gene>
<sequence length="439" mass="49891">MADKPLDDKPKVIPHEAIAYIKSKKLATSYNWSEIYAQQHASKFTVAKIMEMDVLENIHQSVIDAVAEGQSFHSFKKGILARLGESGWGNFEQEDEVTGEKITRLSNRRLRKVYAVNKTQSYHTGSWHRFESNKATHPYLRYRLGPSREHRLDHKGFENLVLPVDDPFWQTHMPMNGWGCKCWVQSITADKAEKLGISKSPRVEVHDWVNKSTGRIHKVPKGIDPGFEYNVGKHHEHKALEMVTDKLSKVVTQNPSLANATMTALLNDAAQKAMIDKVVRDMVTDIAENKRAYGNTLAVGTIKDEVVDKLEQMGKAPHHRIIAVRDVDILHGLRDSKQKLDKHLDIEFWQNLPIELQNPTAILLQSKEQQRQNNALDTLVFVYAQQNGKLLIKVDYAVKTKDNNGKKKQVLLNLVKTGSALSKDELSTLKAFELLWGEL</sequence>
<reference evidence="2" key="1">
    <citation type="submission" date="2024-03" db="EMBL/GenBank/DDBJ databases">
        <title>Psychrobacter raelis sp. nov. isolated from a dog with peritonitis.</title>
        <authorList>
            <person name="Schiavone A."/>
            <person name="Manzulli V."/>
            <person name="Camarda A."/>
            <person name="Cafiero M.A."/>
            <person name="Vasco I."/>
            <person name="Marino L."/>
            <person name="Pennuzzi G."/>
            <person name="Serrecchia L."/>
            <person name="Galante D."/>
            <person name="Pugliese N."/>
        </authorList>
    </citation>
    <scope>NUCLEOTIDE SEQUENCE</scope>
    <source>
        <strain evidence="2">PraFG1</strain>
    </source>
</reference>
<evidence type="ECO:0000259" key="1">
    <source>
        <dbReference type="Pfam" id="PF04233"/>
    </source>
</evidence>
<dbReference type="EMBL" id="CP093310">
    <property type="protein sequence ID" value="WXX24486.1"/>
    <property type="molecule type" value="Genomic_DNA"/>
</dbReference>
<dbReference type="KEGG" id="prae:MN210_17785"/>
<organism evidence="2 3">
    <name type="scientific">Psychrobacter raelei</name>
    <dbReference type="NCBI Taxonomy" id="2565531"/>
    <lineage>
        <taxon>Bacteria</taxon>
        <taxon>Pseudomonadati</taxon>
        <taxon>Pseudomonadota</taxon>
        <taxon>Gammaproteobacteria</taxon>
        <taxon>Moraxellales</taxon>
        <taxon>Moraxellaceae</taxon>
        <taxon>Psychrobacter</taxon>
    </lineage>
</organism>
<dbReference type="Pfam" id="PF04233">
    <property type="entry name" value="Phage_Mu_F"/>
    <property type="match status" value="1"/>
</dbReference>
<protein>
    <submittedName>
        <fullName evidence="2">Phage minor head protein</fullName>
    </submittedName>
</protein>
<accession>A0AAU6PVJ6</accession>